<organism evidence="7">
    <name type="scientific">Brachypodium distachyon</name>
    <name type="common">Purple false brome</name>
    <name type="synonym">Trachynia distachya</name>
    <dbReference type="NCBI Taxonomy" id="15368"/>
    <lineage>
        <taxon>Eukaryota</taxon>
        <taxon>Viridiplantae</taxon>
        <taxon>Streptophyta</taxon>
        <taxon>Embryophyta</taxon>
        <taxon>Tracheophyta</taxon>
        <taxon>Spermatophyta</taxon>
        <taxon>Magnoliopsida</taxon>
        <taxon>Liliopsida</taxon>
        <taxon>Poales</taxon>
        <taxon>Poaceae</taxon>
        <taxon>BOP clade</taxon>
        <taxon>Pooideae</taxon>
        <taxon>Stipodae</taxon>
        <taxon>Brachypodieae</taxon>
        <taxon>Brachypodium</taxon>
    </lineage>
</organism>
<protein>
    <recommendedName>
        <fullName evidence="6">TF-B3 domain-containing protein</fullName>
    </recommendedName>
</protein>
<dbReference type="EnsemblPlants" id="PNT70222">
    <property type="protein sequence ID" value="PNT70222"/>
    <property type="gene ID" value="BRADI_2g07986v3"/>
</dbReference>
<dbReference type="InterPro" id="IPR044837">
    <property type="entry name" value="REM16-like"/>
</dbReference>
<dbReference type="Gene3D" id="2.40.330.10">
    <property type="entry name" value="DNA-binding pseudobarrel domain"/>
    <property type="match status" value="1"/>
</dbReference>
<evidence type="ECO:0000259" key="6">
    <source>
        <dbReference type="PROSITE" id="PS50863"/>
    </source>
</evidence>
<dbReference type="SUPFAM" id="SSF101936">
    <property type="entry name" value="DNA-binding pseudobarrel domain"/>
    <property type="match status" value="1"/>
</dbReference>
<dbReference type="PROSITE" id="PS50863">
    <property type="entry name" value="B3"/>
    <property type="match status" value="1"/>
</dbReference>
<dbReference type="PANTHER" id="PTHR31391">
    <property type="entry name" value="B3 DOMAIN-CONTAINING PROTEIN OS11G0197600-RELATED"/>
    <property type="match status" value="1"/>
</dbReference>
<gene>
    <name evidence="7" type="ORF">BRADI_2g07986v3</name>
</gene>
<dbReference type="AlphaFoldDB" id="A0A2K2D7G5"/>
<dbReference type="PANTHER" id="PTHR31391:SF148">
    <property type="entry name" value="TF-B3 DOMAIN-CONTAINING PROTEIN"/>
    <property type="match status" value="1"/>
</dbReference>
<evidence type="ECO:0000313" key="7">
    <source>
        <dbReference type="EMBL" id="PNT70222.1"/>
    </source>
</evidence>
<evidence type="ECO:0000256" key="2">
    <source>
        <dbReference type="ARBA" id="ARBA00023015"/>
    </source>
</evidence>
<dbReference type="EMBL" id="CM000881">
    <property type="protein sequence ID" value="PNT70222.1"/>
    <property type="molecule type" value="Genomic_DNA"/>
</dbReference>
<dbReference type="Gramene" id="PNT70222">
    <property type="protein sequence ID" value="PNT70222"/>
    <property type="gene ID" value="BRADI_2g07986v3"/>
</dbReference>
<dbReference type="OrthoDB" id="1909330at2759"/>
<dbReference type="Proteomes" id="UP000008810">
    <property type="component" value="Chromosome 2"/>
</dbReference>
<dbReference type="GO" id="GO:0005634">
    <property type="term" value="C:nucleus"/>
    <property type="evidence" value="ECO:0007669"/>
    <property type="project" value="UniProtKB-SubCell"/>
</dbReference>
<dbReference type="ExpressionAtlas" id="A0A2K2D7G5">
    <property type="expression patterns" value="baseline and differential"/>
</dbReference>
<accession>A0A2K2D7G5</accession>
<keyword evidence="2" id="KW-0805">Transcription regulation</keyword>
<dbReference type="InParanoid" id="A0A2K2D7G5"/>
<sequence>MDIQYVHMVPTSNTMVTLPVPTPVNMTFLTATTLEVVTTTQHCASAMVLADASEANDSITLAATVNTQELQDKDKQPCTHLVSDGRVVLSDDKEQMPENPRSGAQPHRTVKWVSRVRITRRPVCRTLRSKNHKSASPSPLPELEKELSIVADQQSIIINCDDKDDEEYVLLNDKEHAIVVDQPPIILIKDTDDEKENVPLNNKRVRPAASKSAKSNKEQKKTLLKLKLALIESGGHGSNSSERDNDAHPVPMVFDVDGQQTCASVQGNCGSAMKSAKEVQVKLPGEQPSFVKRMLQSHVSQGFSLGLPCDFCNKHLPKHDTVIVLEDEDGCSYDTKYLGTKKGLGAGWRDFAISHGVKVGDVLDFQLVNSTKFKVYISRANNFTSTDGALSILSLDAGKEVPEEERSDGTKSKENAKVTTVSSKKTLDDGNDLVGESIIGIKLLDSDINFDDVTCFSNFNIVVDSLVIDCKFTDRLRKMYYELCSAQKSFLHKNLLKKKISHLL</sequence>
<evidence type="ECO:0000256" key="3">
    <source>
        <dbReference type="ARBA" id="ARBA00023125"/>
    </source>
</evidence>
<evidence type="ECO:0000313" key="9">
    <source>
        <dbReference type="Proteomes" id="UP000008810"/>
    </source>
</evidence>
<keyword evidence="9" id="KW-1185">Reference proteome</keyword>
<reference evidence="7 8" key="1">
    <citation type="journal article" date="2010" name="Nature">
        <title>Genome sequencing and analysis of the model grass Brachypodium distachyon.</title>
        <authorList>
            <consortium name="International Brachypodium Initiative"/>
        </authorList>
    </citation>
    <scope>NUCLEOTIDE SEQUENCE [LARGE SCALE GENOMIC DNA]</scope>
    <source>
        <strain evidence="7 8">Bd21</strain>
    </source>
</reference>
<evidence type="ECO:0000256" key="1">
    <source>
        <dbReference type="ARBA" id="ARBA00004123"/>
    </source>
</evidence>
<dbReference type="Pfam" id="PF02362">
    <property type="entry name" value="B3"/>
    <property type="match status" value="1"/>
</dbReference>
<dbReference type="CDD" id="cd10017">
    <property type="entry name" value="B3_DNA"/>
    <property type="match status" value="1"/>
</dbReference>
<evidence type="ECO:0000256" key="5">
    <source>
        <dbReference type="ARBA" id="ARBA00023242"/>
    </source>
</evidence>
<keyword evidence="5" id="KW-0539">Nucleus</keyword>
<dbReference type="InterPro" id="IPR015300">
    <property type="entry name" value="DNA-bd_pseudobarrel_sf"/>
</dbReference>
<dbReference type="InterPro" id="IPR003340">
    <property type="entry name" value="B3_DNA-bd"/>
</dbReference>
<feature type="domain" description="TF-B3" evidence="6">
    <location>
        <begin position="290"/>
        <end position="381"/>
    </location>
</feature>
<dbReference type="SMART" id="SM01019">
    <property type="entry name" value="B3"/>
    <property type="match status" value="1"/>
</dbReference>
<reference evidence="7" key="2">
    <citation type="submission" date="2017-06" db="EMBL/GenBank/DDBJ databases">
        <title>WGS assembly of Brachypodium distachyon.</title>
        <authorList>
            <consortium name="The International Brachypodium Initiative"/>
            <person name="Lucas S."/>
            <person name="Harmon-Smith M."/>
            <person name="Lail K."/>
            <person name="Tice H."/>
            <person name="Grimwood J."/>
            <person name="Bruce D."/>
            <person name="Barry K."/>
            <person name="Shu S."/>
            <person name="Lindquist E."/>
            <person name="Wang M."/>
            <person name="Pitluck S."/>
            <person name="Vogel J.P."/>
            <person name="Garvin D.F."/>
            <person name="Mockler T.C."/>
            <person name="Schmutz J."/>
            <person name="Rokhsar D."/>
            <person name="Bevan M.W."/>
        </authorList>
    </citation>
    <scope>NUCLEOTIDE SEQUENCE</scope>
    <source>
        <strain evidence="7">Bd21</strain>
    </source>
</reference>
<comment type="subcellular location">
    <subcellularLocation>
        <location evidence="1">Nucleus</location>
    </subcellularLocation>
</comment>
<dbReference type="STRING" id="15368.A0A2K2D7G5"/>
<keyword evidence="3" id="KW-0238">DNA-binding</keyword>
<name>A0A2K2D7G5_BRADI</name>
<reference evidence="8" key="3">
    <citation type="submission" date="2018-08" db="UniProtKB">
        <authorList>
            <consortium name="EnsemblPlants"/>
        </authorList>
    </citation>
    <scope>IDENTIFICATION</scope>
    <source>
        <strain evidence="8">cv. Bd21</strain>
    </source>
</reference>
<evidence type="ECO:0000256" key="4">
    <source>
        <dbReference type="ARBA" id="ARBA00023163"/>
    </source>
</evidence>
<evidence type="ECO:0000313" key="8">
    <source>
        <dbReference type="EnsemblPlants" id="PNT70222"/>
    </source>
</evidence>
<keyword evidence="4" id="KW-0804">Transcription</keyword>
<proteinExistence type="predicted"/>
<dbReference type="GO" id="GO:0003677">
    <property type="term" value="F:DNA binding"/>
    <property type="evidence" value="ECO:0007669"/>
    <property type="project" value="UniProtKB-KW"/>
</dbReference>